<comment type="caution">
    <text evidence="1">The sequence shown here is derived from an EMBL/GenBank/DDBJ whole genome shotgun (WGS) entry which is preliminary data.</text>
</comment>
<dbReference type="EMBL" id="JYNL01000009">
    <property type="protein sequence ID" value="KMO82476.1"/>
    <property type="molecule type" value="Genomic_DNA"/>
</dbReference>
<organism evidence="1 2">
    <name type="scientific">Mycolicibacterium chlorophenolicum</name>
    <dbReference type="NCBI Taxonomy" id="37916"/>
    <lineage>
        <taxon>Bacteria</taxon>
        <taxon>Bacillati</taxon>
        <taxon>Actinomycetota</taxon>
        <taxon>Actinomycetes</taxon>
        <taxon>Mycobacteriales</taxon>
        <taxon>Mycobacteriaceae</taxon>
        <taxon>Mycolicibacterium</taxon>
    </lineage>
</organism>
<dbReference type="RefSeq" id="WP_048469080.1">
    <property type="nucleotide sequence ID" value="NZ_JYNL01000009.1"/>
</dbReference>
<dbReference type="AlphaFoldDB" id="A0A0J6ZCP3"/>
<sequence>MDDDHAALWAAESAACDPTPWERWVDELEAQLGHSADGDENTDGYSMDGFYAQWKSGMTAAAAAASVAHRREVEAATRGE</sequence>
<keyword evidence="2" id="KW-1185">Reference proteome</keyword>
<dbReference type="STRING" id="37916.MCHLDSM_01099"/>
<dbReference type="Proteomes" id="UP000036513">
    <property type="component" value="Unassembled WGS sequence"/>
</dbReference>
<reference evidence="1 2" key="1">
    <citation type="journal article" date="2015" name="Genome Biol. Evol.">
        <title>Characterization of Three Mycobacterium spp. with Potential Use in Bioremediation by Genome Sequencing and Comparative Genomics.</title>
        <authorList>
            <person name="Das S."/>
            <person name="Pettersson B.M."/>
            <person name="Behra P.R."/>
            <person name="Ramesh M."/>
            <person name="Dasgupta S."/>
            <person name="Bhattacharya A."/>
            <person name="Kirsebom L.A."/>
        </authorList>
    </citation>
    <scope>NUCLEOTIDE SEQUENCE [LARGE SCALE GENOMIC DNA]</scope>
    <source>
        <strain evidence="1 2">DSM 43826</strain>
    </source>
</reference>
<evidence type="ECO:0000313" key="2">
    <source>
        <dbReference type="Proteomes" id="UP000036513"/>
    </source>
</evidence>
<proteinExistence type="predicted"/>
<dbReference type="PATRIC" id="fig|37916.4.peg.978"/>
<name>A0A0J6ZCP3_9MYCO</name>
<gene>
    <name evidence="1" type="ORF">MCHLDSM_01099</name>
</gene>
<accession>A0A0J6ZCP3</accession>
<protein>
    <submittedName>
        <fullName evidence="1">Uncharacterized protein</fullName>
    </submittedName>
</protein>
<evidence type="ECO:0000313" key="1">
    <source>
        <dbReference type="EMBL" id="KMO82476.1"/>
    </source>
</evidence>